<dbReference type="AlphaFoldDB" id="C0BYP1"/>
<organism evidence="2 3">
    <name type="scientific">[Clostridium] hylemonae DSM 15053</name>
    <dbReference type="NCBI Taxonomy" id="553973"/>
    <lineage>
        <taxon>Bacteria</taxon>
        <taxon>Bacillati</taxon>
        <taxon>Bacillota</taxon>
        <taxon>Clostridia</taxon>
        <taxon>Lachnospirales</taxon>
        <taxon>Lachnospiraceae</taxon>
    </lineage>
</organism>
<sequence>MNKKKKDRNMKKHLRPALLVILCIMLAAGSAGCGRDFDASGYVKGVLDLNFQGQTQKAQEMIEGSTTEALKAQYKEFIDTFVANNITNEIDMGDLKTSQFAELVSKIFSVMRYSVGEADKTGKKEFEVPVEIQPSDVFIRFQQLLTEDSIKIAQDVKDGVYKGTDDEVRQQILNDIVNHAYELLDVASSEMEFQDAKTVIVKVNADKRNEYSIDEDDMDNLVIKILRLDEIQG</sequence>
<comment type="caution">
    <text evidence="2">The sequence shown here is derived from an EMBL/GenBank/DDBJ whole genome shotgun (WGS) entry which is preliminary data.</text>
</comment>
<feature type="signal peptide" evidence="1">
    <location>
        <begin position="1"/>
        <end position="33"/>
    </location>
</feature>
<gene>
    <name evidence="2" type="ORF">CLOHYLEM_04930</name>
</gene>
<evidence type="ECO:0000313" key="3">
    <source>
        <dbReference type="Proteomes" id="UP000004893"/>
    </source>
</evidence>
<dbReference type="PROSITE" id="PS51257">
    <property type="entry name" value="PROKAR_LIPOPROTEIN"/>
    <property type="match status" value="1"/>
</dbReference>
<proteinExistence type="predicted"/>
<evidence type="ECO:0000256" key="1">
    <source>
        <dbReference type="SAM" id="SignalP"/>
    </source>
</evidence>
<evidence type="ECO:0000313" key="2">
    <source>
        <dbReference type="EMBL" id="EEG74969.1"/>
    </source>
</evidence>
<evidence type="ECO:0008006" key="4">
    <source>
        <dbReference type="Google" id="ProtNLM"/>
    </source>
</evidence>
<name>C0BYP1_9FIRM</name>
<dbReference type="EMBL" id="ABYI02000018">
    <property type="protein sequence ID" value="EEG74969.1"/>
    <property type="molecule type" value="Genomic_DNA"/>
</dbReference>
<keyword evidence="3" id="KW-1185">Reference proteome</keyword>
<dbReference type="eggNOG" id="ENOG5032K6A">
    <property type="taxonomic scope" value="Bacteria"/>
</dbReference>
<feature type="chain" id="PRO_5002896705" description="DUF5105 domain-containing protein" evidence="1">
    <location>
        <begin position="34"/>
        <end position="233"/>
    </location>
</feature>
<accession>C0BYP1</accession>
<dbReference type="HOGENOM" id="CLU_106657_0_0_9"/>
<protein>
    <recommendedName>
        <fullName evidence="4">DUF5105 domain-containing protein</fullName>
    </recommendedName>
</protein>
<dbReference type="Proteomes" id="UP000004893">
    <property type="component" value="Unassembled WGS sequence"/>
</dbReference>
<keyword evidence="1" id="KW-0732">Signal</keyword>
<reference evidence="2" key="2">
    <citation type="submission" date="2013-06" db="EMBL/GenBank/DDBJ databases">
        <title>Draft genome sequence of Clostridium hylemonae (DSM 15053).</title>
        <authorList>
            <person name="Sudarsanam P."/>
            <person name="Ley R."/>
            <person name="Guruge J."/>
            <person name="Turnbaugh P.J."/>
            <person name="Mahowald M."/>
            <person name="Liep D."/>
            <person name="Gordon J."/>
        </authorList>
    </citation>
    <scope>NUCLEOTIDE SEQUENCE</scope>
    <source>
        <strain evidence="2">DSM 15053</strain>
    </source>
</reference>
<reference evidence="2" key="1">
    <citation type="submission" date="2009-02" db="EMBL/GenBank/DDBJ databases">
        <authorList>
            <person name="Fulton L."/>
            <person name="Clifton S."/>
            <person name="Fulton B."/>
            <person name="Xu J."/>
            <person name="Minx P."/>
            <person name="Pepin K.H."/>
            <person name="Johnson M."/>
            <person name="Bhonagiri V."/>
            <person name="Nash W.E."/>
            <person name="Mardis E.R."/>
            <person name="Wilson R.K."/>
        </authorList>
    </citation>
    <scope>NUCLEOTIDE SEQUENCE [LARGE SCALE GENOMIC DNA]</scope>
    <source>
        <strain evidence="2">DSM 15053</strain>
    </source>
</reference>
<dbReference type="STRING" id="553973.CLOHYLEM_04930"/>